<dbReference type="GO" id="GO:0000150">
    <property type="term" value="F:DNA strand exchange activity"/>
    <property type="evidence" value="ECO:0007669"/>
    <property type="project" value="InterPro"/>
</dbReference>
<evidence type="ECO:0000259" key="1">
    <source>
        <dbReference type="Pfam" id="PF00239"/>
    </source>
</evidence>
<organism evidence="3">
    <name type="scientific">marine sediment metagenome</name>
    <dbReference type="NCBI Taxonomy" id="412755"/>
    <lineage>
        <taxon>unclassified sequences</taxon>
        <taxon>metagenomes</taxon>
        <taxon>ecological metagenomes</taxon>
    </lineage>
</organism>
<dbReference type="PANTHER" id="PTHR30461">
    <property type="entry name" value="DNA-INVERTASE FROM LAMBDOID PROPHAGE"/>
    <property type="match status" value="1"/>
</dbReference>
<feature type="domain" description="Resolvase/invertase-type recombinase catalytic" evidence="1">
    <location>
        <begin position="10"/>
        <end position="99"/>
    </location>
</feature>
<feature type="non-terminal residue" evidence="3">
    <location>
        <position position="1"/>
    </location>
</feature>
<feature type="domain" description="Recombinase" evidence="2">
    <location>
        <begin position="125"/>
        <end position="210"/>
    </location>
</feature>
<protein>
    <recommendedName>
        <fullName evidence="4">Resolvase/invertase-type recombinase catalytic domain-containing protein</fullName>
    </recommendedName>
</protein>
<dbReference type="PANTHER" id="PTHR30461:SF26">
    <property type="entry name" value="RESOLVASE HOMOLOG YNEB"/>
    <property type="match status" value="1"/>
</dbReference>
<reference evidence="3" key="1">
    <citation type="journal article" date="2014" name="Front. Microbiol.">
        <title>High frequency of phylogenetically diverse reductive dehalogenase-homologous genes in deep subseafloor sedimentary metagenomes.</title>
        <authorList>
            <person name="Kawai M."/>
            <person name="Futagami T."/>
            <person name="Toyoda A."/>
            <person name="Takaki Y."/>
            <person name="Nishi S."/>
            <person name="Hori S."/>
            <person name="Arai W."/>
            <person name="Tsubouchi T."/>
            <person name="Morono Y."/>
            <person name="Uchiyama I."/>
            <person name="Ito T."/>
            <person name="Fujiyama A."/>
            <person name="Inagaki F."/>
            <person name="Takami H."/>
        </authorList>
    </citation>
    <scope>NUCLEOTIDE SEQUENCE</scope>
    <source>
        <strain evidence="3">Expedition CK06-06</strain>
    </source>
</reference>
<dbReference type="InterPro" id="IPR006119">
    <property type="entry name" value="Resolv_N"/>
</dbReference>
<comment type="caution">
    <text evidence="3">The sequence shown here is derived from an EMBL/GenBank/DDBJ whole genome shotgun (WGS) entry which is preliminary data.</text>
</comment>
<evidence type="ECO:0000259" key="2">
    <source>
        <dbReference type="Pfam" id="PF07508"/>
    </source>
</evidence>
<dbReference type="EMBL" id="BARU01018771">
    <property type="protein sequence ID" value="GAH60159.1"/>
    <property type="molecule type" value="Genomic_DNA"/>
</dbReference>
<evidence type="ECO:0000313" key="3">
    <source>
        <dbReference type="EMBL" id="GAH60159.1"/>
    </source>
</evidence>
<sequence length="291" mass="32725">NGVVAEAVSLKKENRCDGLCFSRCDRLSRRFDAALQIALDCKKNGLALRFVRENQWLKPDDEPLQFVLFVLQAFGVHTQTGISMANLQEGRRRAASEGKLPGGAGRGMLGYTLEGKKFTTNSFINIVDEILDKALRGESINGITRVLQGREVRAPVSNKIITRATVASVLRNARRYAGIWHWGGYELKDLIPARISEEQAERILANLKRNREKSLGFGKGKWLTSRVVCGVCGNRYALNTRGSCVCLRSNPIVAQPPCYNVRISWRRLSFTVWDTFIQLMTGFDELELFVR</sequence>
<evidence type="ECO:0008006" key="4">
    <source>
        <dbReference type="Google" id="ProtNLM"/>
    </source>
</evidence>
<dbReference type="InterPro" id="IPR050639">
    <property type="entry name" value="SSR_resolvase"/>
</dbReference>
<accession>X1I254</accession>
<dbReference type="InterPro" id="IPR038109">
    <property type="entry name" value="DNA_bind_recomb_sf"/>
</dbReference>
<dbReference type="Pfam" id="PF07508">
    <property type="entry name" value="Recombinase"/>
    <property type="match status" value="1"/>
</dbReference>
<name>X1I254_9ZZZZ</name>
<gene>
    <name evidence="3" type="ORF">S03H2_30992</name>
</gene>
<dbReference type="Gene3D" id="3.90.1750.20">
    <property type="entry name" value="Putative Large Serine Recombinase, Chain B, Domain 2"/>
    <property type="match status" value="1"/>
</dbReference>
<dbReference type="Pfam" id="PF00239">
    <property type="entry name" value="Resolvase"/>
    <property type="match status" value="1"/>
</dbReference>
<proteinExistence type="predicted"/>
<feature type="non-terminal residue" evidence="3">
    <location>
        <position position="291"/>
    </location>
</feature>
<dbReference type="GO" id="GO:0003677">
    <property type="term" value="F:DNA binding"/>
    <property type="evidence" value="ECO:0007669"/>
    <property type="project" value="InterPro"/>
</dbReference>
<dbReference type="InterPro" id="IPR011109">
    <property type="entry name" value="DNA_bind_recombinase_dom"/>
</dbReference>
<dbReference type="AlphaFoldDB" id="X1I254"/>